<dbReference type="NCBIfam" id="NF009275">
    <property type="entry name" value="PRK12632.1"/>
    <property type="match status" value="1"/>
</dbReference>
<reference evidence="6" key="1">
    <citation type="submission" date="2020-12" db="EMBL/GenBank/DDBJ databases">
        <title>Bacterial taxonomy.</title>
        <authorList>
            <person name="Pan X."/>
        </authorList>
    </citation>
    <scope>NUCLEOTIDE SEQUENCE</scope>
    <source>
        <strain evidence="6">M0105</strain>
    </source>
</reference>
<organism evidence="6 7">
    <name type="scientific">Thermohalobaculum xanthum</name>
    <dbReference type="NCBI Taxonomy" id="2753746"/>
    <lineage>
        <taxon>Bacteria</taxon>
        <taxon>Pseudomonadati</taxon>
        <taxon>Pseudomonadota</taxon>
        <taxon>Alphaproteobacteria</taxon>
        <taxon>Rhodobacterales</taxon>
        <taxon>Paracoccaceae</taxon>
        <taxon>Thermohalobaculum</taxon>
    </lineage>
</organism>
<comment type="similarity">
    <text evidence="2">Belongs to the flagella basal body rod proteins family.</text>
</comment>
<keyword evidence="6" id="KW-0966">Cell projection</keyword>
<gene>
    <name evidence="6" type="primary">flgC</name>
    <name evidence="6" type="ORF">H0I76_02825</name>
</gene>
<evidence type="ECO:0000256" key="1">
    <source>
        <dbReference type="ARBA" id="ARBA00004117"/>
    </source>
</evidence>
<dbReference type="Pfam" id="PF00460">
    <property type="entry name" value="Flg_bb_rod"/>
    <property type="match status" value="1"/>
</dbReference>
<evidence type="ECO:0000259" key="4">
    <source>
        <dbReference type="Pfam" id="PF00460"/>
    </source>
</evidence>
<evidence type="ECO:0000259" key="5">
    <source>
        <dbReference type="Pfam" id="PF06429"/>
    </source>
</evidence>
<feature type="domain" description="Flagellar basal body rod protein N-terminal" evidence="4">
    <location>
        <begin position="10"/>
        <end position="37"/>
    </location>
</feature>
<keyword evidence="7" id="KW-1185">Reference proteome</keyword>
<dbReference type="Proteomes" id="UP000655420">
    <property type="component" value="Unassembled WGS sequence"/>
</dbReference>
<evidence type="ECO:0000256" key="3">
    <source>
        <dbReference type="ARBA" id="ARBA00023143"/>
    </source>
</evidence>
<dbReference type="GO" id="GO:0009425">
    <property type="term" value="C:bacterial-type flagellum basal body"/>
    <property type="evidence" value="ECO:0007669"/>
    <property type="project" value="UniProtKB-SubCell"/>
</dbReference>
<dbReference type="InterPro" id="IPR019776">
    <property type="entry name" value="Flagellar_basal_body_rod_CS"/>
</dbReference>
<dbReference type="GO" id="GO:0071978">
    <property type="term" value="P:bacterial-type flagellum-dependent swarming motility"/>
    <property type="evidence" value="ECO:0007669"/>
    <property type="project" value="TreeGrafter"/>
</dbReference>
<evidence type="ECO:0000256" key="2">
    <source>
        <dbReference type="ARBA" id="ARBA00009677"/>
    </source>
</evidence>
<feature type="domain" description="Flagellar basal-body/hook protein C-terminal" evidence="5">
    <location>
        <begin position="82"/>
        <end position="127"/>
    </location>
</feature>
<name>A0A8J7M493_9RHOB</name>
<dbReference type="RefSeq" id="WP_200606750.1">
    <property type="nucleotide sequence ID" value="NZ_JAEHHL010000001.1"/>
</dbReference>
<dbReference type="AlphaFoldDB" id="A0A8J7M493"/>
<sequence>MHDLKRAMMSAASGMSAQSHRLRLIGENVANADTPGYHRKTVSFETQLDRVSRAAQVSPGPVRLDGTAPRQVFEPGHPLADQDGMLTLSNVDPLIELADAREAQRSYEANLNIFDQARRMAGSMLDLLRR</sequence>
<evidence type="ECO:0000313" key="6">
    <source>
        <dbReference type="EMBL" id="MBK0398111.1"/>
    </source>
</evidence>
<evidence type="ECO:0000313" key="7">
    <source>
        <dbReference type="Proteomes" id="UP000655420"/>
    </source>
</evidence>
<dbReference type="Pfam" id="PF06429">
    <property type="entry name" value="Flg_bbr_C"/>
    <property type="match status" value="1"/>
</dbReference>
<comment type="caution">
    <text evidence="6">The sequence shown here is derived from an EMBL/GenBank/DDBJ whole genome shotgun (WGS) entry which is preliminary data.</text>
</comment>
<accession>A0A8J7M493</accession>
<dbReference type="PANTHER" id="PTHR30435">
    <property type="entry name" value="FLAGELLAR PROTEIN"/>
    <property type="match status" value="1"/>
</dbReference>
<dbReference type="InterPro" id="IPR001444">
    <property type="entry name" value="Flag_bb_rod_N"/>
</dbReference>
<comment type="subcellular location">
    <subcellularLocation>
        <location evidence="1">Bacterial flagellum basal body</location>
    </subcellularLocation>
</comment>
<keyword evidence="6" id="KW-0969">Cilium</keyword>
<keyword evidence="3" id="KW-0975">Bacterial flagellum</keyword>
<protein>
    <submittedName>
        <fullName evidence="6">Flagellar basal body rod protein FlgC</fullName>
    </submittedName>
</protein>
<dbReference type="EMBL" id="JAEHHL010000001">
    <property type="protein sequence ID" value="MBK0398111.1"/>
    <property type="molecule type" value="Genomic_DNA"/>
</dbReference>
<dbReference type="InterPro" id="IPR010930">
    <property type="entry name" value="Flg_bb/hook_C_dom"/>
</dbReference>
<dbReference type="PANTHER" id="PTHR30435:SF19">
    <property type="entry name" value="FLAGELLAR BASAL-BODY ROD PROTEIN FLGG"/>
    <property type="match status" value="1"/>
</dbReference>
<proteinExistence type="inferred from homology"/>
<keyword evidence="6" id="KW-0282">Flagellum</keyword>
<dbReference type="PROSITE" id="PS00588">
    <property type="entry name" value="FLAGELLA_BB_ROD"/>
    <property type="match status" value="1"/>
</dbReference>